<dbReference type="PANTHER" id="PTHR10815">
    <property type="entry name" value="METHYLATED-DNA--PROTEIN-CYSTEINE METHYLTRANSFERASE"/>
    <property type="match status" value="1"/>
</dbReference>
<dbReference type="RefSeq" id="WP_067559722.1">
    <property type="nucleotide sequence ID" value="NZ_CANASY010000022.1"/>
</dbReference>
<dbReference type="InterPro" id="IPR036631">
    <property type="entry name" value="MGMT_N_sf"/>
</dbReference>
<dbReference type="OrthoDB" id="9783680at2"/>
<comment type="similarity">
    <text evidence="2">Belongs to the MGMT family.</text>
</comment>
<evidence type="ECO:0000256" key="1">
    <source>
        <dbReference type="ARBA" id="ARBA00001286"/>
    </source>
</evidence>
<evidence type="ECO:0000256" key="7">
    <source>
        <dbReference type="ARBA" id="ARBA00023204"/>
    </source>
</evidence>
<evidence type="ECO:0000256" key="6">
    <source>
        <dbReference type="ARBA" id="ARBA00022763"/>
    </source>
</evidence>
<evidence type="ECO:0000259" key="10">
    <source>
        <dbReference type="Pfam" id="PF02870"/>
    </source>
</evidence>
<proteinExistence type="inferred from homology"/>
<keyword evidence="6" id="KW-0227">DNA damage</keyword>
<dbReference type="KEGG" id="fro:AALO17_26020"/>
<gene>
    <name evidence="11" type="ORF">AALO17_26020</name>
</gene>
<dbReference type="Gene3D" id="3.30.160.70">
    <property type="entry name" value="Methylated DNA-protein cysteine methyltransferase domain"/>
    <property type="match status" value="1"/>
</dbReference>
<dbReference type="AlphaFoldDB" id="A0A140DYK9"/>
<dbReference type="PATRIC" id="fig|1702221.3.peg.2531"/>
<keyword evidence="5 11" id="KW-0808">Transferase</keyword>
<organism evidence="11 12">
    <name type="scientific">Faecalibaculum rodentium</name>
    <dbReference type="NCBI Taxonomy" id="1702221"/>
    <lineage>
        <taxon>Bacteria</taxon>
        <taxon>Bacillati</taxon>
        <taxon>Bacillota</taxon>
        <taxon>Erysipelotrichia</taxon>
        <taxon>Erysipelotrichales</taxon>
        <taxon>Erysipelotrichaceae</taxon>
        <taxon>Faecalibaculum</taxon>
    </lineage>
</organism>
<evidence type="ECO:0000313" key="12">
    <source>
        <dbReference type="Proteomes" id="UP000069771"/>
    </source>
</evidence>
<name>A0A140DYK9_9FIRM</name>
<evidence type="ECO:0000256" key="5">
    <source>
        <dbReference type="ARBA" id="ARBA00022679"/>
    </source>
</evidence>
<dbReference type="EC" id="2.1.1.63" evidence="3"/>
<dbReference type="SUPFAM" id="SSF46767">
    <property type="entry name" value="Methylated DNA-protein cysteine methyltransferase, C-terminal domain"/>
    <property type="match status" value="1"/>
</dbReference>
<keyword evidence="4 11" id="KW-0489">Methyltransferase</keyword>
<comment type="catalytic activity">
    <reaction evidence="1">
        <text>a 4-O-methyl-thymidine in DNA + L-cysteinyl-[protein] = a thymidine in DNA + S-methyl-L-cysteinyl-[protein]</text>
        <dbReference type="Rhea" id="RHEA:53428"/>
        <dbReference type="Rhea" id="RHEA-COMP:10131"/>
        <dbReference type="Rhea" id="RHEA-COMP:10132"/>
        <dbReference type="Rhea" id="RHEA-COMP:13555"/>
        <dbReference type="Rhea" id="RHEA-COMP:13556"/>
        <dbReference type="ChEBI" id="CHEBI:29950"/>
        <dbReference type="ChEBI" id="CHEBI:82612"/>
        <dbReference type="ChEBI" id="CHEBI:137386"/>
        <dbReference type="ChEBI" id="CHEBI:137387"/>
        <dbReference type="EC" id="2.1.1.63"/>
    </reaction>
</comment>
<dbReference type="EMBL" id="CP011391">
    <property type="protein sequence ID" value="AMK55736.1"/>
    <property type="molecule type" value="Genomic_DNA"/>
</dbReference>
<dbReference type="InterPro" id="IPR014048">
    <property type="entry name" value="MethylDNA_cys_MeTrfase_DNA-bd"/>
</dbReference>
<dbReference type="PANTHER" id="PTHR10815:SF5">
    <property type="entry name" value="METHYLATED-DNA--PROTEIN-CYSTEINE METHYLTRANSFERASE"/>
    <property type="match status" value="1"/>
</dbReference>
<keyword evidence="12" id="KW-1185">Reference proteome</keyword>
<dbReference type="InterPro" id="IPR036217">
    <property type="entry name" value="MethylDNA_cys_MeTrfase_DNAb"/>
</dbReference>
<protein>
    <recommendedName>
        <fullName evidence="3">methylated-DNA--[protein]-cysteine S-methyltransferase</fullName>
        <ecNumber evidence="3">2.1.1.63</ecNumber>
    </recommendedName>
</protein>
<dbReference type="CDD" id="cd06445">
    <property type="entry name" value="ATase"/>
    <property type="match status" value="1"/>
</dbReference>
<dbReference type="InterPro" id="IPR008332">
    <property type="entry name" value="MethylG_MeTrfase_N"/>
</dbReference>
<evidence type="ECO:0000313" key="11">
    <source>
        <dbReference type="EMBL" id="AMK55736.1"/>
    </source>
</evidence>
<dbReference type="SUPFAM" id="SSF53155">
    <property type="entry name" value="Methylated DNA-protein cysteine methyltransferase domain"/>
    <property type="match status" value="1"/>
</dbReference>
<dbReference type="Gene3D" id="1.10.10.10">
    <property type="entry name" value="Winged helix-like DNA-binding domain superfamily/Winged helix DNA-binding domain"/>
    <property type="match status" value="1"/>
</dbReference>
<feature type="domain" description="Methylated-DNA-[protein]-cysteine S-methyltransferase DNA binding" evidence="9">
    <location>
        <begin position="81"/>
        <end position="166"/>
    </location>
</feature>
<dbReference type="GeneID" id="78479090"/>
<dbReference type="GO" id="GO:0003908">
    <property type="term" value="F:methylated-DNA-[protein]-cysteine S-methyltransferase activity"/>
    <property type="evidence" value="ECO:0007669"/>
    <property type="project" value="UniProtKB-EC"/>
</dbReference>
<dbReference type="STRING" id="1702221.AALO17_26020"/>
<dbReference type="InterPro" id="IPR001497">
    <property type="entry name" value="MethylDNA_cys_MeTrfase_AS"/>
</dbReference>
<comment type="catalytic activity">
    <reaction evidence="8">
        <text>a 6-O-methyl-2'-deoxyguanosine in DNA + L-cysteinyl-[protein] = S-methyl-L-cysteinyl-[protein] + a 2'-deoxyguanosine in DNA</text>
        <dbReference type="Rhea" id="RHEA:24000"/>
        <dbReference type="Rhea" id="RHEA-COMP:10131"/>
        <dbReference type="Rhea" id="RHEA-COMP:10132"/>
        <dbReference type="Rhea" id="RHEA-COMP:11367"/>
        <dbReference type="Rhea" id="RHEA-COMP:11368"/>
        <dbReference type="ChEBI" id="CHEBI:29950"/>
        <dbReference type="ChEBI" id="CHEBI:82612"/>
        <dbReference type="ChEBI" id="CHEBI:85445"/>
        <dbReference type="ChEBI" id="CHEBI:85448"/>
        <dbReference type="EC" id="2.1.1.63"/>
    </reaction>
</comment>
<evidence type="ECO:0000256" key="8">
    <source>
        <dbReference type="ARBA" id="ARBA00049348"/>
    </source>
</evidence>
<dbReference type="FunFam" id="1.10.10.10:FF:000214">
    <property type="entry name" value="Methylated-DNA--protein-cysteine methyltransferase"/>
    <property type="match status" value="1"/>
</dbReference>
<dbReference type="Pfam" id="PF01035">
    <property type="entry name" value="DNA_binding_1"/>
    <property type="match status" value="1"/>
</dbReference>
<dbReference type="InterPro" id="IPR036388">
    <property type="entry name" value="WH-like_DNA-bd_sf"/>
</dbReference>
<feature type="domain" description="Methylguanine DNA methyltransferase ribonuclease-like" evidence="10">
    <location>
        <begin position="15"/>
        <end position="75"/>
    </location>
</feature>
<dbReference type="GO" id="GO:0006281">
    <property type="term" value="P:DNA repair"/>
    <property type="evidence" value="ECO:0007669"/>
    <property type="project" value="UniProtKB-KW"/>
</dbReference>
<evidence type="ECO:0000256" key="3">
    <source>
        <dbReference type="ARBA" id="ARBA00011918"/>
    </source>
</evidence>
<keyword evidence="7" id="KW-0234">DNA repair</keyword>
<accession>A0A140DYK9</accession>
<dbReference type="Proteomes" id="UP000069771">
    <property type="component" value="Chromosome"/>
</dbReference>
<dbReference type="Pfam" id="PF02870">
    <property type="entry name" value="Methyltransf_1N"/>
    <property type="match status" value="1"/>
</dbReference>
<dbReference type="PROSITE" id="PS00374">
    <property type="entry name" value="MGMT"/>
    <property type="match status" value="1"/>
</dbReference>
<reference evidence="11 12" key="1">
    <citation type="journal article" date="2016" name="Gut Pathog.">
        <title>Whole genome sequencing of "Faecalibaculum rodentium" ALO17, isolated from C57BL/6J laboratory mouse feces.</title>
        <authorList>
            <person name="Lim S."/>
            <person name="Chang D.H."/>
            <person name="Ahn S."/>
            <person name="Kim B.C."/>
        </authorList>
    </citation>
    <scope>NUCLEOTIDE SEQUENCE [LARGE SCALE GENOMIC DNA]</scope>
    <source>
        <strain evidence="11 12">Alo17</strain>
    </source>
</reference>
<dbReference type="NCBIfam" id="TIGR00589">
    <property type="entry name" value="ogt"/>
    <property type="match status" value="1"/>
</dbReference>
<dbReference type="GO" id="GO:0032259">
    <property type="term" value="P:methylation"/>
    <property type="evidence" value="ECO:0007669"/>
    <property type="project" value="UniProtKB-KW"/>
</dbReference>
<evidence type="ECO:0000256" key="2">
    <source>
        <dbReference type="ARBA" id="ARBA00008711"/>
    </source>
</evidence>
<sequence length="173" mass="18590">MYQTAPDFPAAESVLYNSPLGILILEADEAGLTAVRFSPEQASDTAVRPGPITARAAEWLDGYFSGSCPEPDFPLNLKGTPFQKEVWAILQTIPAGKTMTYGEIARILADRRGIDRMAAQAVGQAVGKNPVCILVPCHRVLGQCQRLTGYAGGLERKKALLTLEGAEFLPDSN</sequence>
<evidence type="ECO:0000259" key="9">
    <source>
        <dbReference type="Pfam" id="PF01035"/>
    </source>
</evidence>
<evidence type="ECO:0000256" key="4">
    <source>
        <dbReference type="ARBA" id="ARBA00022603"/>
    </source>
</evidence>